<name>A0ABW3RRQ1_9BACL</name>
<protein>
    <submittedName>
        <fullName evidence="1">Phosphohydrolase</fullName>
    </submittedName>
</protein>
<dbReference type="SUPFAM" id="SSF109604">
    <property type="entry name" value="HD-domain/PDEase-like"/>
    <property type="match status" value="1"/>
</dbReference>
<gene>
    <name evidence="1" type="ORF">ACFQ3W_01320</name>
</gene>
<evidence type="ECO:0000313" key="1">
    <source>
        <dbReference type="EMBL" id="MFD1174947.1"/>
    </source>
</evidence>
<dbReference type="Proteomes" id="UP001597262">
    <property type="component" value="Unassembled WGS sequence"/>
</dbReference>
<reference evidence="2" key="1">
    <citation type="journal article" date="2019" name="Int. J. Syst. Evol. Microbiol.">
        <title>The Global Catalogue of Microorganisms (GCM) 10K type strain sequencing project: providing services to taxonomists for standard genome sequencing and annotation.</title>
        <authorList>
            <consortium name="The Broad Institute Genomics Platform"/>
            <consortium name="The Broad Institute Genome Sequencing Center for Infectious Disease"/>
            <person name="Wu L."/>
            <person name="Ma J."/>
        </authorList>
    </citation>
    <scope>NUCLEOTIDE SEQUENCE [LARGE SCALE GENOMIC DNA]</scope>
    <source>
        <strain evidence="2">CCUG 59189</strain>
    </source>
</reference>
<organism evidence="1 2">
    <name type="scientific">Paenibacillus puldeungensis</name>
    <dbReference type="NCBI Taxonomy" id="696536"/>
    <lineage>
        <taxon>Bacteria</taxon>
        <taxon>Bacillati</taxon>
        <taxon>Bacillota</taxon>
        <taxon>Bacilli</taxon>
        <taxon>Bacillales</taxon>
        <taxon>Paenibacillaceae</taxon>
        <taxon>Paenibacillus</taxon>
    </lineage>
</organism>
<evidence type="ECO:0000313" key="2">
    <source>
        <dbReference type="Proteomes" id="UP001597262"/>
    </source>
</evidence>
<sequence length="168" mass="20251">MLLKSSLEQESCAVREYLECVRDLIDHELVRSMKEYIQHSDIDCFEHSLYVSFSSFRLCKWLGFDYRSAARGGLLHDFFLYDWHQSKPYEGWHGIMHPRIALENGNRHFHLNKREQDVIRKHMWPLTLTPPRYKEAWIVMLVDKYCALMEIFKFGKRRSLRRIQSLIA</sequence>
<accession>A0ABW3RRQ1</accession>
<proteinExistence type="predicted"/>
<dbReference type="RefSeq" id="WP_379315821.1">
    <property type="nucleotide sequence ID" value="NZ_JBHTLM010000001.1"/>
</dbReference>
<comment type="caution">
    <text evidence="1">The sequence shown here is derived from an EMBL/GenBank/DDBJ whole genome shotgun (WGS) entry which is preliminary data.</text>
</comment>
<keyword evidence="2" id="KW-1185">Reference proteome</keyword>
<dbReference type="EMBL" id="JBHTLM010000001">
    <property type="protein sequence ID" value="MFD1174947.1"/>
    <property type="molecule type" value="Genomic_DNA"/>
</dbReference>
<dbReference type="Gene3D" id="1.10.3210.10">
    <property type="entry name" value="Hypothetical protein af1432"/>
    <property type="match status" value="1"/>
</dbReference>